<organism evidence="9 10">
    <name type="scientific">Tribolium castaneum</name>
    <name type="common">Red flour beetle</name>
    <dbReference type="NCBI Taxonomy" id="7070"/>
    <lineage>
        <taxon>Eukaryota</taxon>
        <taxon>Metazoa</taxon>
        <taxon>Ecdysozoa</taxon>
        <taxon>Arthropoda</taxon>
        <taxon>Hexapoda</taxon>
        <taxon>Insecta</taxon>
        <taxon>Pterygota</taxon>
        <taxon>Neoptera</taxon>
        <taxon>Endopterygota</taxon>
        <taxon>Coleoptera</taxon>
        <taxon>Polyphaga</taxon>
        <taxon>Cucujiformia</taxon>
        <taxon>Tenebrionidae</taxon>
        <taxon>Tenebrionidae incertae sedis</taxon>
        <taxon>Tribolium</taxon>
    </lineage>
</organism>
<keyword evidence="3" id="KW-1003">Cell membrane</keyword>
<dbReference type="Pfam" id="PF01130">
    <property type="entry name" value="CD36"/>
    <property type="match status" value="1"/>
</dbReference>
<evidence type="ECO:0000313" key="9">
    <source>
        <dbReference type="EMBL" id="EFA10787.2"/>
    </source>
</evidence>
<protein>
    <submittedName>
        <fullName evidence="9">Protein croquemort-like Protein</fullName>
    </submittedName>
</protein>
<dbReference type="InParanoid" id="D6X013"/>
<evidence type="ECO:0000256" key="5">
    <source>
        <dbReference type="ARBA" id="ARBA00022989"/>
    </source>
</evidence>
<evidence type="ECO:0000256" key="3">
    <source>
        <dbReference type="ARBA" id="ARBA00022475"/>
    </source>
</evidence>
<evidence type="ECO:0000256" key="2">
    <source>
        <dbReference type="ARBA" id="ARBA00010532"/>
    </source>
</evidence>
<evidence type="ECO:0000256" key="8">
    <source>
        <dbReference type="SAM" id="Phobius"/>
    </source>
</evidence>
<proteinExistence type="inferred from homology"/>
<keyword evidence="6 8" id="KW-0472">Membrane</keyword>
<dbReference type="GO" id="GO:0005044">
    <property type="term" value="F:scavenger receptor activity"/>
    <property type="evidence" value="ECO:0000318"/>
    <property type="project" value="GO_Central"/>
</dbReference>
<keyword evidence="7" id="KW-0325">Glycoprotein</keyword>
<evidence type="ECO:0000256" key="6">
    <source>
        <dbReference type="ARBA" id="ARBA00023136"/>
    </source>
</evidence>
<dbReference type="Proteomes" id="UP000007266">
    <property type="component" value="Linkage group 9"/>
</dbReference>
<dbReference type="eggNOG" id="KOG3776">
    <property type="taxonomic scope" value="Eukaryota"/>
</dbReference>
<comment type="similarity">
    <text evidence="2">Belongs to the CD36 family.</text>
</comment>
<dbReference type="AlphaFoldDB" id="D6X013"/>
<dbReference type="PANTHER" id="PTHR11923:SF93">
    <property type="entry name" value="GH07959P-RELATED"/>
    <property type="match status" value="1"/>
</dbReference>
<evidence type="ECO:0000256" key="4">
    <source>
        <dbReference type="ARBA" id="ARBA00022692"/>
    </source>
</evidence>
<evidence type="ECO:0000313" key="10">
    <source>
        <dbReference type="Proteomes" id="UP000007266"/>
    </source>
</evidence>
<evidence type="ECO:0000256" key="7">
    <source>
        <dbReference type="ARBA" id="ARBA00023180"/>
    </source>
</evidence>
<evidence type="ECO:0000256" key="1">
    <source>
        <dbReference type="ARBA" id="ARBA00004236"/>
    </source>
</evidence>
<feature type="transmembrane region" description="Helical" evidence="8">
    <location>
        <begin position="12"/>
        <end position="33"/>
    </location>
</feature>
<dbReference type="InterPro" id="IPR002159">
    <property type="entry name" value="CD36_fam"/>
</dbReference>
<accession>D6X013</accession>
<dbReference type="PRINTS" id="PR01609">
    <property type="entry name" value="CD36FAMILY"/>
</dbReference>
<dbReference type="GO" id="GO:0016020">
    <property type="term" value="C:membrane"/>
    <property type="evidence" value="ECO:0000318"/>
    <property type="project" value="GO_Central"/>
</dbReference>
<dbReference type="GO" id="GO:0005886">
    <property type="term" value="C:plasma membrane"/>
    <property type="evidence" value="ECO:0007669"/>
    <property type="project" value="UniProtKB-SubCell"/>
</dbReference>
<dbReference type="EMBL" id="KQ971372">
    <property type="protein sequence ID" value="EFA10787.2"/>
    <property type="molecule type" value="Genomic_DNA"/>
</dbReference>
<dbReference type="PANTHER" id="PTHR11923">
    <property type="entry name" value="SCAVENGER RECEPTOR CLASS B TYPE-1 SR-B1"/>
    <property type="match status" value="1"/>
</dbReference>
<reference evidence="9 10" key="1">
    <citation type="journal article" date="2008" name="Nature">
        <title>The genome of the model beetle and pest Tribolium castaneum.</title>
        <authorList>
            <consortium name="Tribolium Genome Sequencing Consortium"/>
            <person name="Richards S."/>
            <person name="Gibbs R.A."/>
            <person name="Weinstock G.M."/>
            <person name="Brown S.J."/>
            <person name="Denell R."/>
            <person name="Beeman R.W."/>
            <person name="Gibbs R."/>
            <person name="Beeman R.W."/>
            <person name="Brown S.J."/>
            <person name="Bucher G."/>
            <person name="Friedrich M."/>
            <person name="Grimmelikhuijzen C.J."/>
            <person name="Klingler M."/>
            <person name="Lorenzen M."/>
            <person name="Richards S."/>
            <person name="Roth S."/>
            <person name="Schroder R."/>
            <person name="Tautz D."/>
            <person name="Zdobnov E.M."/>
            <person name="Muzny D."/>
            <person name="Gibbs R.A."/>
            <person name="Weinstock G.M."/>
            <person name="Attaway T."/>
            <person name="Bell S."/>
            <person name="Buhay C.J."/>
            <person name="Chandrabose M.N."/>
            <person name="Chavez D."/>
            <person name="Clerk-Blankenburg K.P."/>
            <person name="Cree A."/>
            <person name="Dao M."/>
            <person name="Davis C."/>
            <person name="Chacko J."/>
            <person name="Dinh H."/>
            <person name="Dugan-Rocha S."/>
            <person name="Fowler G."/>
            <person name="Garner T.T."/>
            <person name="Garnes J."/>
            <person name="Gnirke A."/>
            <person name="Hawes A."/>
            <person name="Hernandez J."/>
            <person name="Hines S."/>
            <person name="Holder M."/>
            <person name="Hume J."/>
            <person name="Jhangiani S.N."/>
            <person name="Joshi V."/>
            <person name="Khan Z.M."/>
            <person name="Jackson L."/>
            <person name="Kovar C."/>
            <person name="Kowis A."/>
            <person name="Lee S."/>
            <person name="Lewis L.R."/>
            <person name="Margolis J."/>
            <person name="Morgan M."/>
            <person name="Nazareth L.V."/>
            <person name="Nguyen N."/>
            <person name="Okwuonu G."/>
            <person name="Parker D."/>
            <person name="Richards S."/>
            <person name="Ruiz S.J."/>
            <person name="Santibanez J."/>
            <person name="Savard J."/>
            <person name="Scherer S.E."/>
            <person name="Schneider B."/>
            <person name="Sodergren E."/>
            <person name="Tautz D."/>
            <person name="Vattahil S."/>
            <person name="Villasana D."/>
            <person name="White C.S."/>
            <person name="Wright R."/>
            <person name="Park Y."/>
            <person name="Beeman R.W."/>
            <person name="Lord J."/>
            <person name="Oppert B."/>
            <person name="Lorenzen M."/>
            <person name="Brown S."/>
            <person name="Wang L."/>
            <person name="Savard J."/>
            <person name="Tautz D."/>
            <person name="Richards S."/>
            <person name="Weinstock G."/>
            <person name="Gibbs R.A."/>
            <person name="Liu Y."/>
            <person name="Worley K."/>
            <person name="Weinstock G."/>
            <person name="Elsik C.G."/>
            <person name="Reese J.T."/>
            <person name="Elhaik E."/>
            <person name="Landan G."/>
            <person name="Graur D."/>
            <person name="Arensburger P."/>
            <person name="Atkinson P."/>
            <person name="Beeman R.W."/>
            <person name="Beidler J."/>
            <person name="Brown S.J."/>
            <person name="Demuth J.P."/>
            <person name="Drury D.W."/>
            <person name="Du Y.Z."/>
            <person name="Fujiwara H."/>
            <person name="Lorenzen M."/>
            <person name="Maselli V."/>
            <person name="Osanai M."/>
            <person name="Park Y."/>
            <person name="Robertson H.M."/>
            <person name="Tu Z."/>
            <person name="Wang J.J."/>
            <person name="Wang S."/>
            <person name="Richards S."/>
            <person name="Song H."/>
            <person name="Zhang L."/>
            <person name="Sodergren E."/>
            <person name="Werner D."/>
            <person name="Stanke M."/>
            <person name="Morgenstern B."/>
            <person name="Solovyev V."/>
            <person name="Kosarev P."/>
            <person name="Brown G."/>
            <person name="Chen H.C."/>
            <person name="Ermolaeva O."/>
            <person name="Hlavina W."/>
            <person name="Kapustin Y."/>
            <person name="Kiryutin B."/>
            <person name="Kitts P."/>
            <person name="Maglott D."/>
            <person name="Pruitt K."/>
            <person name="Sapojnikov V."/>
            <person name="Souvorov A."/>
            <person name="Mackey A.J."/>
            <person name="Waterhouse R.M."/>
            <person name="Wyder S."/>
            <person name="Zdobnov E.M."/>
            <person name="Zdobnov E.M."/>
            <person name="Wyder S."/>
            <person name="Kriventseva E.V."/>
            <person name="Kadowaki T."/>
            <person name="Bork P."/>
            <person name="Aranda M."/>
            <person name="Bao R."/>
            <person name="Beermann A."/>
            <person name="Berns N."/>
            <person name="Bolognesi R."/>
            <person name="Bonneton F."/>
            <person name="Bopp D."/>
            <person name="Brown S.J."/>
            <person name="Bucher G."/>
            <person name="Butts T."/>
            <person name="Chaumot A."/>
            <person name="Denell R.E."/>
            <person name="Ferrier D.E."/>
            <person name="Friedrich M."/>
            <person name="Gordon C.M."/>
            <person name="Jindra M."/>
            <person name="Klingler M."/>
            <person name="Lan Q."/>
            <person name="Lattorff H.M."/>
            <person name="Laudet V."/>
            <person name="von Levetsow C."/>
            <person name="Liu Z."/>
            <person name="Lutz R."/>
            <person name="Lynch J.A."/>
            <person name="da Fonseca R.N."/>
            <person name="Posnien N."/>
            <person name="Reuter R."/>
            <person name="Roth S."/>
            <person name="Savard J."/>
            <person name="Schinko J.B."/>
            <person name="Schmitt C."/>
            <person name="Schoppmeier M."/>
            <person name="Schroder R."/>
            <person name="Shippy T.D."/>
            <person name="Simonnet F."/>
            <person name="Marques-Souza H."/>
            <person name="Tautz D."/>
            <person name="Tomoyasu Y."/>
            <person name="Trauner J."/>
            <person name="Van der Zee M."/>
            <person name="Vervoort M."/>
            <person name="Wittkopp N."/>
            <person name="Wimmer E.A."/>
            <person name="Yang X."/>
            <person name="Jones A.K."/>
            <person name="Sattelle D.B."/>
            <person name="Ebert P.R."/>
            <person name="Nelson D."/>
            <person name="Scott J.G."/>
            <person name="Beeman R.W."/>
            <person name="Muthukrishnan S."/>
            <person name="Kramer K.J."/>
            <person name="Arakane Y."/>
            <person name="Beeman R.W."/>
            <person name="Zhu Q."/>
            <person name="Hogenkamp D."/>
            <person name="Dixit R."/>
            <person name="Oppert B."/>
            <person name="Jiang H."/>
            <person name="Zou Z."/>
            <person name="Marshall J."/>
            <person name="Elpidina E."/>
            <person name="Vinokurov K."/>
            <person name="Oppert C."/>
            <person name="Zou Z."/>
            <person name="Evans J."/>
            <person name="Lu Z."/>
            <person name="Zhao P."/>
            <person name="Sumathipala N."/>
            <person name="Altincicek B."/>
            <person name="Vilcinskas A."/>
            <person name="Williams M."/>
            <person name="Hultmark D."/>
            <person name="Hetru C."/>
            <person name="Jiang H."/>
            <person name="Grimmelikhuijzen C.J."/>
            <person name="Hauser F."/>
            <person name="Cazzamali G."/>
            <person name="Williamson M."/>
            <person name="Park Y."/>
            <person name="Li B."/>
            <person name="Tanaka Y."/>
            <person name="Predel R."/>
            <person name="Neupert S."/>
            <person name="Schachtner J."/>
            <person name="Verleyen P."/>
            <person name="Raible F."/>
            <person name="Bork P."/>
            <person name="Friedrich M."/>
            <person name="Walden K.K."/>
            <person name="Robertson H.M."/>
            <person name="Angeli S."/>
            <person name="Foret S."/>
            <person name="Bucher G."/>
            <person name="Schuetz S."/>
            <person name="Maleszka R."/>
            <person name="Wimmer E.A."/>
            <person name="Beeman R.W."/>
            <person name="Lorenzen M."/>
            <person name="Tomoyasu Y."/>
            <person name="Miller S.C."/>
            <person name="Grossmann D."/>
            <person name="Bucher G."/>
        </authorList>
    </citation>
    <scope>NUCLEOTIDE SEQUENCE [LARGE SCALE GENOMIC DNA]</scope>
    <source>
        <strain evidence="9 10">Georgia GA2</strain>
    </source>
</reference>
<name>D6X013_TRICA</name>
<comment type="subcellular location">
    <subcellularLocation>
        <location evidence="1">Cell membrane</location>
    </subcellularLocation>
</comment>
<keyword evidence="5 8" id="KW-1133">Transmembrane helix</keyword>
<reference evidence="9 10" key="2">
    <citation type="journal article" date="2010" name="Nucleic Acids Res.">
        <title>BeetleBase in 2010: revisions to provide comprehensive genomic information for Tribolium castaneum.</title>
        <authorList>
            <person name="Kim H.S."/>
            <person name="Murphy T."/>
            <person name="Xia J."/>
            <person name="Caragea D."/>
            <person name="Park Y."/>
            <person name="Beeman R.W."/>
            <person name="Lorenzen M.D."/>
            <person name="Butcher S."/>
            <person name="Manak J.R."/>
            <person name="Brown S.J."/>
        </authorList>
    </citation>
    <scope>GENOME REANNOTATION</scope>
    <source>
        <strain evidence="9 10">Georgia GA2</strain>
    </source>
</reference>
<keyword evidence="10" id="KW-1185">Reference proteome</keyword>
<keyword evidence="4 8" id="KW-0812">Transmembrane</keyword>
<dbReference type="HOGENOM" id="CLU_019853_5_0_1"/>
<gene>
    <name evidence="9" type="primary">AUGUSTUS-3.0.2_12757</name>
    <name evidence="9" type="ORF">TcasGA2_TC012757</name>
</gene>
<sequence length="453" mass="52681">MFDLKLFKQLSQLCFCIILGLCGFGVIVFWPVVLNSCFVLEPNSIVYWFWKKIPNEVATEFYFFNWTNADDFYNLSVKPKFDELGPYKFSQSEEKCNVIWNENGTVTYREKKIWKHQGGNLDDVVVGVNYITLAATTVTRFWKFYTRRYFFLILKPLFRSLFSTHTVSELLFEGYSEPLIKIARALPIFHDLKFPNWDRFGWFYQRNGTTDFAGVVNMGTGINSTLGGQFFQRDLQPEEILTFSPDLRRKFHLHFVGTEMVDNILGYKYVLGDRFFDNGTIFPENSCFCNGECVPYGMVNLSTTRHGFPLFLSLPHFFRADPTYLQPIDGLKPNKNQHESILIIEPTTGIPIEMRAKTQLNLLIRPVNGISLVENVRQIFVPVWWTKQNIKLSGLSILFIKLIINLPIICTSLGSLMIGISFVLMTLFFNRRRRTDAKRIILLKDEEVPLKRV</sequence>
<feature type="transmembrane region" description="Helical" evidence="8">
    <location>
        <begin position="402"/>
        <end position="429"/>
    </location>
</feature>